<accession>A0A365L2U2</accession>
<feature type="domain" description="CAP-associated" evidence="3">
    <location>
        <begin position="63"/>
        <end position="202"/>
    </location>
</feature>
<protein>
    <recommendedName>
        <fullName evidence="6">CAP domain-containing protein</fullName>
    </recommendedName>
</protein>
<proteinExistence type="predicted"/>
<dbReference type="CDD" id="cd05379">
    <property type="entry name" value="CAP_bacterial"/>
    <property type="match status" value="1"/>
</dbReference>
<dbReference type="PANTHER" id="PTHR31157">
    <property type="entry name" value="SCP DOMAIN-CONTAINING PROTEIN"/>
    <property type="match status" value="1"/>
</dbReference>
<dbReference type="SUPFAM" id="SSF55797">
    <property type="entry name" value="PR-1-like"/>
    <property type="match status" value="1"/>
</dbReference>
<evidence type="ECO:0000259" key="2">
    <source>
        <dbReference type="Pfam" id="PF00188"/>
    </source>
</evidence>
<dbReference type="InterPro" id="IPR029410">
    <property type="entry name" value="CAP_assoc"/>
</dbReference>
<dbReference type="InterPro" id="IPR035940">
    <property type="entry name" value="CAP_sf"/>
</dbReference>
<dbReference type="PANTHER" id="PTHR31157:SF26">
    <property type="entry name" value="SCP-LIKE EXTRACELLULAR PROTEIN"/>
    <property type="match status" value="1"/>
</dbReference>
<feature type="domain" description="SCP" evidence="2">
    <location>
        <begin position="233"/>
        <end position="335"/>
    </location>
</feature>
<comment type="caution">
    <text evidence="4">The sequence shown here is derived from an EMBL/GenBank/DDBJ whole genome shotgun (WGS) entry which is preliminary data.</text>
</comment>
<evidence type="ECO:0008006" key="6">
    <source>
        <dbReference type="Google" id="ProtNLM"/>
    </source>
</evidence>
<name>A0A365L2U2_9BACL</name>
<evidence type="ECO:0000313" key="4">
    <source>
        <dbReference type="EMBL" id="RAZ79704.1"/>
    </source>
</evidence>
<evidence type="ECO:0000313" key="5">
    <source>
        <dbReference type="Proteomes" id="UP000251002"/>
    </source>
</evidence>
<dbReference type="InterPro" id="IPR014044">
    <property type="entry name" value="CAP_dom"/>
</dbReference>
<dbReference type="Pfam" id="PF00188">
    <property type="entry name" value="CAP"/>
    <property type="match status" value="1"/>
</dbReference>
<feature type="coiled-coil region" evidence="1">
    <location>
        <begin position="263"/>
        <end position="297"/>
    </location>
</feature>
<dbReference type="EMBL" id="QLZR01000002">
    <property type="protein sequence ID" value="RAZ79704.1"/>
    <property type="molecule type" value="Genomic_DNA"/>
</dbReference>
<dbReference type="Gene3D" id="3.40.33.10">
    <property type="entry name" value="CAP"/>
    <property type="match status" value="1"/>
</dbReference>
<evidence type="ECO:0000259" key="3">
    <source>
        <dbReference type="Pfam" id="PF14504"/>
    </source>
</evidence>
<gene>
    <name evidence="4" type="ORF">DP120_07165</name>
</gene>
<dbReference type="RefSeq" id="WP_112223274.1">
    <property type="nucleotide sequence ID" value="NZ_CP047673.1"/>
</dbReference>
<keyword evidence="1" id="KW-0175">Coiled coil</keyword>
<evidence type="ECO:0000256" key="1">
    <source>
        <dbReference type="SAM" id="Coils"/>
    </source>
</evidence>
<sequence length="354" mass="40486">MKNLLRIMIFLSIILITFFYFDSSINENDILEAPQKADPLPAQEIIENPLAIERPGEGISVYIGESSEEWVDDYGQPARIEPSAFGYEWWIYNQSYSNYKMVGVKDQKVVQVYTAGTATDAAPYSIGQTIEDLYRFTIIEDEVTVKYGTNIYTFSLSAEDRETRLLVSFEDIYAQLYIDEEDGMLEAVRFMDAETLIRHQPYDMMYVGNLLVPITPSSALQASIDKANAKQVVDLTNVYRLHHQQKPLIVNAAVTMLAEKHSRNVARQNFSSEEIEVESLQERLENSRIVYEQAAENTASQYYDAAEAVHGWINSEDHRDTLYSSQFNQIGVGVFGKYYTQSFLKQEPTKAEKQ</sequence>
<dbReference type="AlphaFoldDB" id="A0A365L2U2"/>
<keyword evidence="5" id="KW-1185">Reference proteome</keyword>
<dbReference type="Proteomes" id="UP000251002">
    <property type="component" value="Unassembled WGS sequence"/>
</dbReference>
<organism evidence="4 5">
    <name type="scientific">Planococcus halotolerans</name>
    <dbReference type="NCBI Taxonomy" id="2233542"/>
    <lineage>
        <taxon>Bacteria</taxon>
        <taxon>Bacillati</taxon>
        <taxon>Bacillota</taxon>
        <taxon>Bacilli</taxon>
        <taxon>Bacillales</taxon>
        <taxon>Caryophanaceae</taxon>
        <taxon>Planococcus</taxon>
    </lineage>
</organism>
<reference evidence="4 5" key="1">
    <citation type="submission" date="2018-06" db="EMBL/GenBank/DDBJ databases">
        <title>The draft genome sequences of strains SCU63 and S1.</title>
        <authorList>
            <person name="Gan L."/>
        </authorList>
    </citation>
    <scope>NUCLEOTIDE SEQUENCE [LARGE SCALE GENOMIC DNA]</scope>
    <source>
        <strain evidence="4 5">SCU63</strain>
    </source>
</reference>
<dbReference type="Pfam" id="PF14504">
    <property type="entry name" value="CAP_assoc_N"/>
    <property type="match status" value="1"/>
</dbReference>